<dbReference type="Gene3D" id="2.60.120.260">
    <property type="entry name" value="Galactose-binding domain-like"/>
    <property type="match status" value="1"/>
</dbReference>
<evidence type="ECO:0000313" key="3">
    <source>
        <dbReference type="Proteomes" id="UP000229095"/>
    </source>
</evidence>
<dbReference type="RefSeq" id="WP_100511769.1">
    <property type="nucleotide sequence ID" value="NZ_PEBI01000006.1"/>
</dbReference>
<dbReference type="EMBL" id="PEBI01000006">
    <property type="protein sequence ID" value="PJM72338.1"/>
    <property type="molecule type" value="Genomic_DNA"/>
</dbReference>
<accession>A0A2M9H699</accession>
<dbReference type="OrthoDB" id="3233951at2"/>
<organism evidence="2 3">
    <name type="scientific">Bifidobacterium primatium</name>
    <dbReference type="NCBI Taxonomy" id="2045438"/>
    <lineage>
        <taxon>Bacteria</taxon>
        <taxon>Bacillati</taxon>
        <taxon>Actinomycetota</taxon>
        <taxon>Actinomycetes</taxon>
        <taxon>Bifidobacteriales</taxon>
        <taxon>Bifidobacteriaceae</taxon>
        <taxon>Bifidobacterium</taxon>
    </lineage>
</organism>
<comment type="caution">
    <text evidence="2">The sequence shown here is derived from an EMBL/GenBank/DDBJ whole genome shotgun (WGS) entry which is preliminary data.</text>
</comment>
<proteinExistence type="predicted"/>
<dbReference type="Proteomes" id="UP000229095">
    <property type="component" value="Unassembled WGS sequence"/>
</dbReference>
<evidence type="ECO:0000313" key="2">
    <source>
        <dbReference type="EMBL" id="PJM72338.1"/>
    </source>
</evidence>
<sequence length="134" mass="14454">MSLLVNGGFESGSPSPWTGGSVVGASDASWISPYEGEWMLRSGQPFSQQVTLPAGTKMGLSYAANSYDKHRVTRLRVDFDTGDPWIVDVAGIDDQWHVFQHEIPVPSGATTATLTVSPSNGYVRYDAFTLTPLS</sequence>
<reference evidence="2 3" key="1">
    <citation type="submission" date="2017-10" db="EMBL/GenBank/DDBJ databases">
        <title>Draft genome sequences of strains TRE 1, TRE 9, TRE H and TRI 7, isolated from tamarins, belonging to four potential novel Bifidobacterium species.</title>
        <authorList>
            <person name="Mattarelli P."/>
            <person name="Modesto M."/>
            <person name="Puglisi E."/>
            <person name="Morelli L."/>
            <person name="Spezio C."/>
            <person name="Bonetti A."/>
            <person name="Sandri C."/>
        </authorList>
    </citation>
    <scope>NUCLEOTIDE SEQUENCE [LARGE SCALE GENOMIC DNA]</scope>
    <source>
        <strain evidence="3">TRE1</strain>
    </source>
</reference>
<evidence type="ECO:0000256" key="1">
    <source>
        <dbReference type="SAM" id="MobiDB-lite"/>
    </source>
</evidence>
<protein>
    <submittedName>
        <fullName evidence="2">Uncharacterized protein</fullName>
    </submittedName>
</protein>
<dbReference type="AlphaFoldDB" id="A0A2M9H699"/>
<gene>
    <name evidence="2" type="ORF">CS006_10400</name>
</gene>
<keyword evidence="3" id="KW-1185">Reference proteome</keyword>
<feature type="region of interest" description="Disordered" evidence="1">
    <location>
        <begin position="1"/>
        <end position="20"/>
    </location>
</feature>
<name>A0A2M9H699_9BIFI</name>